<keyword evidence="5" id="KW-1133">Transmembrane helix</keyword>
<dbReference type="GO" id="GO:0016020">
    <property type="term" value="C:membrane"/>
    <property type="evidence" value="ECO:0007669"/>
    <property type="project" value="InterPro"/>
</dbReference>
<dbReference type="GO" id="GO:0000272">
    <property type="term" value="P:polysaccharide catabolic process"/>
    <property type="evidence" value="ECO:0007669"/>
    <property type="project" value="UniProtKB-KW"/>
</dbReference>
<comment type="caution">
    <text evidence="8">The sequence shown here is derived from an EMBL/GenBank/DDBJ whole genome shotgun (WGS) entry which is preliminary data.</text>
</comment>
<evidence type="ECO:0000256" key="4">
    <source>
        <dbReference type="SAM" id="MobiDB-lite"/>
    </source>
</evidence>
<dbReference type="GO" id="GO:0007156">
    <property type="term" value="P:homophilic cell adhesion via plasma membrane adhesion molecules"/>
    <property type="evidence" value="ECO:0007669"/>
    <property type="project" value="InterPro"/>
</dbReference>
<feature type="domain" description="Fibronectin type-III" evidence="7">
    <location>
        <begin position="1561"/>
        <end position="1654"/>
    </location>
</feature>
<feature type="transmembrane region" description="Helical" evidence="5">
    <location>
        <begin position="16"/>
        <end position="39"/>
    </location>
</feature>
<dbReference type="GO" id="GO:0005509">
    <property type="term" value="F:calcium ion binding"/>
    <property type="evidence" value="ECO:0007669"/>
    <property type="project" value="InterPro"/>
</dbReference>
<feature type="domain" description="Cadherin" evidence="6">
    <location>
        <begin position="1274"/>
        <end position="1408"/>
    </location>
</feature>
<organism evidence="8 9">
    <name type="scientific">Psychromicrobium silvestre</name>
    <dbReference type="NCBI Taxonomy" id="1645614"/>
    <lineage>
        <taxon>Bacteria</taxon>
        <taxon>Bacillati</taxon>
        <taxon>Actinomycetota</taxon>
        <taxon>Actinomycetes</taxon>
        <taxon>Micrococcales</taxon>
        <taxon>Micrococcaceae</taxon>
        <taxon>Psychromicrobium</taxon>
    </lineage>
</organism>
<dbReference type="Pfam" id="PF17963">
    <property type="entry name" value="Big_9"/>
    <property type="match status" value="9"/>
</dbReference>
<accession>A0A7Y9LVY3</accession>
<evidence type="ECO:0000256" key="2">
    <source>
        <dbReference type="ARBA" id="ARBA00023319"/>
    </source>
</evidence>
<evidence type="ECO:0000313" key="9">
    <source>
        <dbReference type="Proteomes" id="UP000521748"/>
    </source>
</evidence>
<keyword evidence="5" id="KW-0472">Membrane</keyword>
<name>A0A7Y9LVY3_9MICC</name>
<dbReference type="InterPro" id="IPR002126">
    <property type="entry name" value="Cadherin-like_dom"/>
</dbReference>
<dbReference type="PROSITE" id="PS50853">
    <property type="entry name" value="FN3"/>
    <property type="match status" value="3"/>
</dbReference>
<dbReference type="SUPFAM" id="SSF49265">
    <property type="entry name" value="Fibronectin type III"/>
    <property type="match status" value="2"/>
</dbReference>
<dbReference type="InterPro" id="IPR036116">
    <property type="entry name" value="FN3_sf"/>
</dbReference>
<dbReference type="Proteomes" id="UP000521748">
    <property type="component" value="Unassembled WGS sequence"/>
</dbReference>
<dbReference type="Gene3D" id="2.60.40.10">
    <property type="entry name" value="Immunoglobulins"/>
    <property type="match status" value="3"/>
</dbReference>
<feature type="domain" description="Fibronectin type-III" evidence="7">
    <location>
        <begin position="1475"/>
        <end position="1560"/>
    </location>
</feature>
<dbReference type="SMART" id="SM00060">
    <property type="entry name" value="FN3"/>
    <property type="match status" value="3"/>
</dbReference>
<gene>
    <name evidence="8" type="ORF">FHU41_002860</name>
</gene>
<dbReference type="NCBIfam" id="NF012211">
    <property type="entry name" value="tand_rpt_95"/>
    <property type="match status" value="2"/>
</dbReference>
<evidence type="ECO:0000259" key="7">
    <source>
        <dbReference type="PROSITE" id="PS50853"/>
    </source>
</evidence>
<keyword evidence="1" id="KW-0378">Hydrolase</keyword>
<keyword evidence="3" id="KW-0119">Carbohydrate metabolism</keyword>
<keyword evidence="5" id="KW-0812">Transmembrane</keyword>
<evidence type="ECO:0000256" key="1">
    <source>
        <dbReference type="ARBA" id="ARBA00023295"/>
    </source>
</evidence>
<dbReference type="InterPro" id="IPR003961">
    <property type="entry name" value="FN3_dom"/>
</dbReference>
<feature type="compositionally biased region" description="Polar residues" evidence="4">
    <location>
        <begin position="460"/>
        <end position="472"/>
    </location>
</feature>
<reference evidence="8 9" key="1">
    <citation type="submission" date="2020-07" db="EMBL/GenBank/DDBJ databases">
        <title>Sequencing the genomes of 1000 actinobacteria strains.</title>
        <authorList>
            <person name="Klenk H.-P."/>
        </authorList>
    </citation>
    <scope>NUCLEOTIDE SEQUENCE [LARGE SCALE GENOMIC DNA]</scope>
    <source>
        <strain evidence="8 9">DSM 102047</strain>
    </source>
</reference>
<evidence type="ECO:0000259" key="6">
    <source>
        <dbReference type="PROSITE" id="PS50268"/>
    </source>
</evidence>
<feature type="region of interest" description="Disordered" evidence="4">
    <location>
        <begin position="460"/>
        <end position="479"/>
    </location>
</feature>
<feature type="domain" description="Fibronectin type-III" evidence="7">
    <location>
        <begin position="1658"/>
        <end position="1755"/>
    </location>
</feature>
<dbReference type="PANTHER" id="PTHR14340">
    <property type="entry name" value="MICROFIBRIL-ASSOCIATED GLYCOPROTEIN 3"/>
    <property type="match status" value="1"/>
</dbReference>
<feature type="region of interest" description="Disordered" evidence="4">
    <location>
        <begin position="374"/>
        <end position="405"/>
    </location>
</feature>
<dbReference type="InterPro" id="IPR013783">
    <property type="entry name" value="Ig-like_fold"/>
</dbReference>
<dbReference type="PANTHER" id="PTHR14340:SF9">
    <property type="entry name" value="FIBRONECTIN TYPE-III DOMAIN-CONTAINING PROTEIN"/>
    <property type="match status" value="1"/>
</dbReference>
<feature type="region of interest" description="Disordered" evidence="4">
    <location>
        <begin position="1737"/>
        <end position="1765"/>
    </location>
</feature>
<dbReference type="Pfam" id="PF00041">
    <property type="entry name" value="fn3"/>
    <property type="match status" value="2"/>
</dbReference>
<keyword evidence="1" id="KW-0326">Glycosidase</keyword>
<feature type="compositionally biased region" description="Polar residues" evidence="4">
    <location>
        <begin position="1664"/>
        <end position="1680"/>
    </location>
</feature>
<dbReference type="Gene3D" id="2.60.40.3440">
    <property type="match status" value="1"/>
</dbReference>
<dbReference type="CDD" id="cd00063">
    <property type="entry name" value="FN3"/>
    <property type="match status" value="2"/>
</dbReference>
<dbReference type="GO" id="GO:0016798">
    <property type="term" value="F:hydrolase activity, acting on glycosyl bonds"/>
    <property type="evidence" value="ECO:0007669"/>
    <property type="project" value="UniProtKB-KW"/>
</dbReference>
<dbReference type="Gene3D" id="2.60.40.2810">
    <property type="match status" value="1"/>
</dbReference>
<evidence type="ECO:0008006" key="10">
    <source>
        <dbReference type="Google" id="ProtNLM"/>
    </source>
</evidence>
<proteinExistence type="predicted"/>
<protein>
    <recommendedName>
        <fullName evidence="10">Fibronectin type III domain</fullName>
    </recommendedName>
</protein>
<feature type="region of interest" description="Disordered" evidence="4">
    <location>
        <begin position="1659"/>
        <end position="1687"/>
    </location>
</feature>
<evidence type="ECO:0000256" key="5">
    <source>
        <dbReference type="SAM" id="Phobius"/>
    </source>
</evidence>
<dbReference type="EMBL" id="JACBYQ010000002">
    <property type="protein sequence ID" value="NYE96610.1"/>
    <property type="molecule type" value="Genomic_DNA"/>
</dbReference>
<feature type="compositionally biased region" description="Low complexity" evidence="4">
    <location>
        <begin position="1550"/>
        <end position="1569"/>
    </location>
</feature>
<keyword evidence="3" id="KW-0624">Polysaccharide degradation</keyword>
<evidence type="ECO:0000256" key="3">
    <source>
        <dbReference type="ARBA" id="ARBA00023326"/>
    </source>
</evidence>
<feature type="compositionally biased region" description="Low complexity" evidence="4">
    <location>
        <begin position="1739"/>
        <end position="1751"/>
    </location>
</feature>
<sequence>MALGNVAKRLKSKSRYIAAGSLAVVGALVVAGAVIYPGFTTADVNLNDGSVWVTNKGKNLVGHLNYQSQILDGGFTATTSGFDVLQQASNVFMDNDAGSSLSTVNVPEMALQPEAKLGGGKQTSLGSSVLALVDSGKHSVWLATATTAGSFDDKSTKPTLENQQNPAVVVGLDDAVYAVDGKSGTLTTMTVDDSGQVKEQKSSKIDGLSTDSPLQISVVGDQPVVFDPSGGKLYLPGNKTVQVPDAEGALLQQHGSAADFVAIGTTKGLIQQPLNGSAAQNFDLKSTGTPAAPIQQAGCIHMAWSGLNKYLHFCAGNNNNAIPVPKAGVGSELVFRQNRDVVVLNDTKGGNVWLVNQNMVLVDNWQDLETQTKNNADAKKDSADPSFVNTLPDRTKPNRSPNAKADEFGVRAGRTTLLPVLYNDTDPDGDVLTVQQPSKQPKIGNLETVYGGTGLQITVPPNASSSPETFSYTADDGRGGEASASVTVKVVPDSENHPPAPKRALPTLVLEQGQSLSQNVLSDWADPDGDDVFLVSAKSDDGSANVKTTPDGQLSYADLGISSGLKSLTIVVSDGRETAPRQIKVSVKPAGGAPPLANADFARAVVGQTVTVAPLKNDVDPSGAGLRLAQVERNNTVKISDPADDGTFTFESSKTGAIYLTYQVSNGPQSATGLIRVDVEAKQEDAPPTAVKDLAMLPAGGSSLVDVLGNDTDPSGGVLVVKSVQAPAGSPISATVLDHNVVKLTDLRGLNAPLQLNYVVANAAGSSTGVINVIPIPRPAKLLPPVAKDDDVNVRVGDVVNIKVLANDIDPNGQPLKSPQITQAPTAAQGKLFVDQDQLRFLAGPTAGTVQGIYKITNASGQSESAVVTIHILPADPANNSAPTPKQLTGRVIAGTSQQIQVPLDGIDQDGDSVQLVGIDQVPSLGTVVVGSNYLTYIAAASSAGTDTFSYRVRDRLGAEATATVKVGVAPAEAVNHPPVANDDVISMRPGRNVAIDALLNDSDPDGDALQVKVDGFNGPAEMKPHLSQQGRVILTSPKDPGVYTMNYTITDKKSTARANIKMTVTPTAPLQAPIGRDDHVTEQDTLGKTAVDVPVLKNDEDPDGVTEELKLSIEAGHPEASVNPDGTVRVTLSKDPQLVPYTLTDIDGQKATAIIWLPGLGKQYPVLSKNDHLQVMAGKTVAMNLNEWVKVRTGHSPKLTQADKISLIGGDNSNKDLIANNGTAINYHANADFYGLGSITFEVMDGANPQDNDVLKSTLTVMVDVIPDPNRNRPPSFTGTTLEVAKGNTEELDLTTLATDPDPDDNAKLKFKIEGNKPSDFDVDLNGQTLKVGVKGDVKPGANAILPLTVTDGKSDEVKAQINLLAISTDKPLAVANDDVLEANAGATSTVDVLANDVNPFPETPLAITDAVVEAGGTNVSVKVTGSHGRIEVGTNEDFKGDVVVRYTIEDATGDSARRVNGRIHITVKGKPDAPGIPRVVEAKDKSVLLNWSPAADNGSPITGYEVIDSQGHTHPCPTNTCLITGLTNNQSYTFTVKAINAVGESGTSASSASATPDRAPSAPAAPAAKFGDKEISLTWVTPTGDFSPVTKLNVQISPAPAGQNPQKTVSGTSLVWPGLSNGTAYTFRIQAINKAKEPSPWSSYSVKQVPAGVPLTPAAPTSKATNQVGSSNQAQVNWTAPDGNGDNNMTYTLTVYRGTTVIQTLAPTTATTATVTLPNSQEGYYFSVKAKNKAGTSAASPRSAAQRSISRPDRVATPSIVPTDTANAGNRIIINFKPLSGPELHGSYPSEMTYYANISSGAQHVQVSPGSMVAAPNGTPTTVTIVAESRAYEGDGDASDHSNEVIPHGTAKAATVSGQDGKQGDKTVTFTWSEPSNADVQVTQISIDGGGWSKVQASGSISVGDGFDQKHNIKVRNINSNKPGDVGPVAGASATTGADNPPPQAKVEAYPDDTCTEPDGPHTTIYNPSGPTCAGKDGGTNQNPPFPWLDINKPVVIDRCGSPWGTSGWYHITGGPFDNRWVRANTTRKAPGSGPLPCS</sequence>
<evidence type="ECO:0000313" key="8">
    <source>
        <dbReference type="EMBL" id="NYE96610.1"/>
    </source>
</evidence>
<feature type="region of interest" description="Disordered" evidence="4">
    <location>
        <begin position="1548"/>
        <end position="1569"/>
    </location>
</feature>
<dbReference type="PROSITE" id="PS50268">
    <property type="entry name" value="CADHERIN_2"/>
    <property type="match status" value="1"/>
</dbReference>
<keyword evidence="9" id="KW-1185">Reference proteome</keyword>
<keyword evidence="2" id="KW-0393">Immunoglobulin domain</keyword>
<dbReference type="RefSeq" id="WP_179390241.1">
    <property type="nucleotide sequence ID" value="NZ_JACBYQ010000002.1"/>
</dbReference>